<evidence type="ECO:0000256" key="3">
    <source>
        <dbReference type="ARBA" id="ARBA00022691"/>
    </source>
</evidence>
<feature type="compositionally biased region" description="Basic and acidic residues" evidence="6">
    <location>
        <begin position="75"/>
        <end position="103"/>
    </location>
</feature>
<dbReference type="GO" id="GO:0034246">
    <property type="term" value="F:mitochondrial transcription factor activity"/>
    <property type="evidence" value="ECO:0007669"/>
    <property type="project" value="TreeGrafter"/>
</dbReference>
<dbReference type="InterPro" id="IPR001737">
    <property type="entry name" value="KsgA/Erm"/>
</dbReference>
<evidence type="ECO:0000256" key="5">
    <source>
        <dbReference type="RuleBase" id="RU362106"/>
    </source>
</evidence>
<dbReference type="EC" id="2.1.1.-" evidence="5"/>
<dbReference type="OrthoDB" id="16079at2759"/>
<keyword evidence="5" id="KW-0698">rRNA processing</keyword>
<keyword evidence="1 5" id="KW-0489">Methyltransferase</keyword>
<keyword evidence="4" id="KW-0694">RNA-binding</keyword>
<keyword evidence="3 5" id="KW-0949">S-adenosyl-L-methionine</keyword>
<evidence type="ECO:0000256" key="6">
    <source>
        <dbReference type="SAM" id="MobiDB-lite"/>
    </source>
</evidence>
<reference evidence="8" key="1">
    <citation type="submission" date="2014-12" db="EMBL/GenBank/DDBJ databases">
        <title>Genome Sequence of Valsa Canker Pathogens Uncovers a Specific Adaption of Colonization on Woody Bark.</title>
        <authorList>
            <person name="Yin Z."/>
            <person name="Liu H."/>
            <person name="Gao X."/>
            <person name="Li Z."/>
            <person name="Song N."/>
            <person name="Ke X."/>
            <person name="Dai Q."/>
            <person name="Wu Y."/>
            <person name="Sun Y."/>
            <person name="Xu J.-R."/>
            <person name="Kang Z.K."/>
            <person name="Wang L."/>
            <person name="Huang L."/>
        </authorList>
    </citation>
    <scope>NUCLEOTIDE SEQUENCE [LARGE SCALE GENOMIC DNA]</scope>
    <source>
        <strain evidence="8">SXYL134</strain>
    </source>
</reference>
<dbReference type="GO" id="GO:0006364">
    <property type="term" value="P:rRNA processing"/>
    <property type="evidence" value="ECO:0007669"/>
    <property type="project" value="UniProtKB-KW"/>
</dbReference>
<gene>
    <name evidence="7" type="ORF">VP1G_06403</name>
</gene>
<evidence type="ECO:0000256" key="1">
    <source>
        <dbReference type="ARBA" id="ARBA00022603"/>
    </source>
</evidence>
<evidence type="ECO:0000256" key="2">
    <source>
        <dbReference type="ARBA" id="ARBA00022679"/>
    </source>
</evidence>
<dbReference type="SUPFAM" id="SSF53335">
    <property type="entry name" value="S-adenosyl-L-methionine-dependent methyltransferases"/>
    <property type="match status" value="1"/>
</dbReference>
<keyword evidence="2 5" id="KW-0808">Transferase</keyword>
<feature type="region of interest" description="Disordered" evidence="6">
    <location>
        <begin position="67"/>
        <end position="141"/>
    </location>
</feature>
<evidence type="ECO:0000256" key="4">
    <source>
        <dbReference type="ARBA" id="ARBA00022884"/>
    </source>
</evidence>
<dbReference type="GO" id="GO:0008168">
    <property type="term" value="F:methyltransferase activity"/>
    <property type="evidence" value="ECO:0007669"/>
    <property type="project" value="UniProtKB-KW"/>
</dbReference>
<name>A0A194V5G7_CYTMA</name>
<comment type="similarity">
    <text evidence="5">Belongs to the class I-like SAM-binding methyltransferase superfamily. rRNA adenine N(6)-methyltransferase family.</text>
</comment>
<sequence length="707" mass="80698">MFPPVRGNGRALFTSLRPPARLNTTIATQQRRWKSFNDRSRVVPASHHYEVTTPLAEKLKETGVFGTQARRRAMIKKERESKAEKVKEKEKNKEPQPPKEPEKKNRRRPKKKPVEQPEEQPEEKVEEKPEEKPTGDRTRVNIVDEKLVDDIISYLKPSLERHKGCDLISIYPGAGLFTKALHDAVEPRSHLLLEPDEALYRPFLEPILNEEGSQLIPKSGIVWQDLAEILTPEYLPNQKEFDRKNLNEEAPLNDTLLVHMNLCMHPKRKYMLFDSMSRMVVYQLLSSLRTSTLFQKYGRVRMLIWIPDDEKGGVLPRTVQQRKKQAIEGELITEYIGEVCGADSTLDDEGEGVKSRSIRIRPKQLELESIRQTLIRMKQKGFVTPKGRETRMMRLFLESGLPLNKPVPLTDEKAIYEKSFHKELATLREQYESGAFDTKSPLYQRFKVLRAYSNWLEKRATKLLEFTRAYDNVVDAYNKAFEANAKGRKKADKLMEKATELNETYNRDCDALPDYMLAQVTLMQDQLHSLRQPEHLGSLMSWDRRPYEPLPVKPTDFYPNMPCSLIDIQPKAMHPMLRAIGPGTNNAGDIFDMILGVILLSVREPIDKMLDQVWPGTAEGIIPLCTKLKDPAEGGSAVFGHGAIGARAANVPQLLEVLEQFIDWPFKPTYAELVGRLADEKLIDETAILSDGDGGGSLMGNNTMDAF</sequence>
<dbReference type="GO" id="GO:0032259">
    <property type="term" value="P:methylation"/>
    <property type="evidence" value="ECO:0007669"/>
    <property type="project" value="UniProtKB-KW"/>
</dbReference>
<dbReference type="GO" id="GO:0034245">
    <property type="term" value="C:mitochondrial DNA-directed RNA polymerase complex"/>
    <property type="evidence" value="ECO:0007669"/>
    <property type="project" value="TreeGrafter"/>
</dbReference>
<evidence type="ECO:0000313" key="8">
    <source>
        <dbReference type="Proteomes" id="UP000078576"/>
    </source>
</evidence>
<dbReference type="Proteomes" id="UP000078576">
    <property type="component" value="Unassembled WGS sequence"/>
</dbReference>
<dbReference type="EMBL" id="KN714725">
    <property type="protein sequence ID" value="KUI59123.1"/>
    <property type="molecule type" value="Genomic_DNA"/>
</dbReference>
<dbReference type="AlphaFoldDB" id="A0A194V5G7"/>
<dbReference type="PANTHER" id="PTHR11727:SF17">
    <property type="entry name" value="DIMETHYLADENOSINE TRANSFERASE 1, MITOCHONDRIAL"/>
    <property type="match status" value="1"/>
</dbReference>
<proteinExistence type="inferred from homology"/>
<dbReference type="GO" id="GO:0006391">
    <property type="term" value="P:transcription initiation at mitochondrial promoter"/>
    <property type="evidence" value="ECO:0007669"/>
    <property type="project" value="TreeGrafter"/>
</dbReference>
<evidence type="ECO:0000313" key="7">
    <source>
        <dbReference type="EMBL" id="KUI59123.1"/>
    </source>
</evidence>
<dbReference type="InterPro" id="IPR029063">
    <property type="entry name" value="SAM-dependent_MTases_sf"/>
</dbReference>
<dbReference type="PANTHER" id="PTHR11727">
    <property type="entry name" value="DIMETHYLADENOSINE TRANSFERASE"/>
    <property type="match status" value="1"/>
</dbReference>
<dbReference type="Gene3D" id="3.40.50.150">
    <property type="entry name" value="Vaccinia Virus protein VP39"/>
    <property type="match status" value="1"/>
</dbReference>
<keyword evidence="8" id="KW-1185">Reference proteome</keyword>
<feature type="compositionally biased region" description="Basic and acidic residues" evidence="6">
    <location>
        <begin position="122"/>
        <end position="141"/>
    </location>
</feature>
<dbReference type="Pfam" id="PF00398">
    <property type="entry name" value="RrnaAD"/>
    <property type="match status" value="1"/>
</dbReference>
<protein>
    <recommendedName>
        <fullName evidence="5">rRNA adenine N(6)-methyltransferase</fullName>
        <ecNumber evidence="5">2.1.1.-</ecNumber>
    </recommendedName>
</protein>
<dbReference type="GO" id="GO:0005759">
    <property type="term" value="C:mitochondrial matrix"/>
    <property type="evidence" value="ECO:0007669"/>
    <property type="project" value="TreeGrafter"/>
</dbReference>
<dbReference type="GO" id="GO:0003723">
    <property type="term" value="F:RNA binding"/>
    <property type="evidence" value="ECO:0007669"/>
    <property type="project" value="UniProtKB-KW"/>
</dbReference>
<organism evidence="7 8">
    <name type="scientific">Cytospora mali</name>
    <name type="common">Apple Valsa canker fungus</name>
    <name type="synonym">Valsa mali</name>
    <dbReference type="NCBI Taxonomy" id="578113"/>
    <lineage>
        <taxon>Eukaryota</taxon>
        <taxon>Fungi</taxon>
        <taxon>Dikarya</taxon>
        <taxon>Ascomycota</taxon>
        <taxon>Pezizomycotina</taxon>
        <taxon>Sordariomycetes</taxon>
        <taxon>Sordariomycetidae</taxon>
        <taxon>Diaporthales</taxon>
        <taxon>Cytosporaceae</taxon>
        <taxon>Cytospora</taxon>
    </lineage>
</organism>
<accession>A0A194V5G7</accession>